<protein>
    <submittedName>
        <fullName evidence="1">Uncharacterized protein</fullName>
    </submittedName>
</protein>
<dbReference type="Proteomes" id="UP001177021">
    <property type="component" value="Unassembled WGS sequence"/>
</dbReference>
<dbReference type="EMBL" id="CASHSV030000409">
    <property type="protein sequence ID" value="CAJ2661695.1"/>
    <property type="molecule type" value="Genomic_DNA"/>
</dbReference>
<evidence type="ECO:0000313" key="1">
    <source>
        <dbReference type="EMBL" id="CAJ2661695.1"/>
    </source>
</evidence>
<comment type="caution">
    <text evidence="1">The sequence shown here is derived from an EMBL/GenBank/DDBJ whole genome shotgun (WGS) entry which is preliminary data.</text>
</comment>
<organism evidence="1 2">
    <name type="scientific">Trifolium pratense</name>
    <name type="common">Red clover</name>
    <dbReference type="NCBI Taxonomy" id="57577"/>
    <lineage>
        <taxon>Eukaryota</taxon>
        <taxon>Viridiplantae</taxon>
        <taxon>Streptophyta</taxon>
        <taxon>Embryophyta</taxon>
        <taxon>Tracheophyta</taxon>
        <taxon>Spermatophyta</taxon>
        <taxon>Magnoliopsida</taxon>
        <taxon>eudicotyledons</taxon>
        <taxon>Gunneridae</taxon>
        <taxon>Pentapetalae</taxon>
        <taxon>rosids</taxon>
        <taxon>fabids</taxon>
        <taxon>Fabales</taxon>
        <taxon>Fabaceae</taxon>
        <taxon>Papilionoideae</taxon>
        <taxon>50 kb inversion clade</taxon>
        <taxon>NPAAA clade</taxon>
        <taxon>Hologalegina</taxon>
        <taxon>IRL clade</taxon>
        <taxon>Trifolieae</taxon>
        <taxon>Trifolium</taxon>
    </lineage>
</organism>
<name>A0ACB0KX03_TRIPR</name>
<gene>
    <name evidence="1" type="ORF">MILVUS5_LOCUS27363</name>
</gene>
<evidence type="ECO:0000313" key="2">
    <source>
        <dbReference type="Proteomes" id="UP001177021"/>
    </source>
</evidence>
<keyword evidence="2" id="KW-1185">Reference proteome</keyword>
<proteinExistence type="predicted"/>
<sequence>MNPVELHRFVLHLCSRFIWCSFFWSRSNLVLLVSSGDGEESRPTNYSLAWTGWFITRRRRWMSSSMMLQIYCLGNKMFVLRIALHGVDVDSNVHLIVVPRFKVKIEVSDGDSTAGFILFDSDISYLMEKSCAYFVAQR</sequence>
<accession>A0ACB0KX03</accession>
<reference evidence="1" key="1">
    <citation type="submission" date="2023-10" db="EMBL/GenBank/DDBJ databases">
        <authorList>
            <person name="Rodriguez Cubillos JULIANA M."/>
            <person name="De Vega J."/>
        </authorList>
    </citation>
    <scope>NUCLEOTIDE SEQUENCE</scope>
</reference>